<dbReference type="InterPro" id="IPR002182">
    <property type="entry name" value="NB-ARC"/>
</dbReference>
<protein>
    <recommendedName>
        <fullName evidence="2">AAA+ ATPase domain-containing protein</fullName>
    </recommendedName>
</protein>
<dbReference type="Gene3D" id="3.40.50.300">
    <property type="entry name" value="P-loop containing nucleotide triphosphate hydrolases"/>
    <property type="match status" value="2"/>
</dbReference>
<dbReference type="Pfam" id="PF00931">
    <property type="entry name" value="NB-ARC"/>
    <property type="match status" value="1"/>
</dbReference>
<evidence type="ECO:0000259" key="2">
    <source>
        <dbReference type="SMART" id="SM00382"/>
    </source>
</evidence>
<dbReference type="InterPro" id="IPR044974">
    <property type="entry name" value="Disease_R_plants"/>
</dbReference>
<dbReference type="Gene3D" id="1.10.8.430">
    <property type="entry name" value="Helical domain of apoptotic protease-activating factors"/>
    <property type="match status" value="1"/>
</dbReference>
<dbReference type="InterPro" id="IPR027417">
    <property type="entry name" value="P-loop_NTPase"/>
</dbReference>
<dbReference type="Proteomes" id="UP000825935">
    <property type="component" value="Chromosome 8"/>
</dbReference>
<organism evidence="3 4">
    <name type="scientific">Ceratopteris richardii</name>
    <name type="common">Triangle waterfern</name>
    <dbReference type="NCBI Taxonomy" id="49495"/>
    <lineage>
        <taxon>Eukaryota</taxon>
        <taxon>Viridiplantae</taxon>
        <taxon>Streptophyta</taxon>
        <taxon>Embryophyta</taxon>
        <taxon>Tracheophyta</taxon>
        <taxon>Polypodiopsida</taxon>
        <taxon>Polypodiidae</taxon>
        <taxon>Polypodiales</taxon>
        <taxon>Pteridineae</taxon>
        <taxon>Pteridaceae</taxon>
        <taxon>Parkerioideae</taxon>
        <taxon>Ceratopteris</taxon>
    </lineage>
</organism>
<keyword evidence="1" id="KW-0934">Plastid</keyword>
<dbReference type="SMART" id="SM00382">
    <property type="entry name" value="AAA"/>
    <property type="match status" value="2"/>
</dbReference>
<dbReference type="InterPro" id="IPR042197">
    <property type="entry name" value="Apaf_helical"/>
</dbReference>
<dbReference type="EMBL" id="CM035413">
    <property type="protein sequence ID" value="KAH7431040.1"/>
    <property type="molecule type" value="Genomic_DNA"/>
</dbReference>
<dbReference type="OrthoDB" id="1357022at2759"/>
<dbReference type="PANTHER" id="PTHR11017">
    <property type="entry name" value="LEUCINE-RICH REPEAT-CONTAINING PROTEIN"/>
    <property type="match status" value="1"/>
</dbReference>
<gene>
    <name evidence="3" type="ORF">KP509_08G026800</name>
</gene>
<name>A0A8T2U947_CERRI</name>
<feature type="domain" description="AAA+ ATPase" evidence="2">
    <location>
        <begin position="28"/>
        <end position="167"/>
    </location>
</feature>
<proteinExistence type="predicted"/>
<dbReference type="AlphaFoldDB" id="A0A8T2U947"/>
<keyword evidence="4" id="KW-1185">Reference proteome</keyword>
<keyword evidence="1" id="KW-0150">Chloroplast</keyword>
<dbReference type="PANTHER" id="PTHR11017:SF385">
    <property type="entry name" value="DISEASE RESISTANCE PROTEIN (TIR-NBS-LRR CLASS)-RELATED"/>
    <property type="match status" value="1"/>
</dbReference>
<dbReference type="GO" id="GO:0043531">
    <property type="term" value="F:ADP binding"/>
    <property type="evidence" value="ECO:0007669"/>
    <property type="project" value="InterPro"/>
</dbReference>
<evidence type="ECO:0000256" key="1">
    <source>
        <dbReference type="ARBA" id="ARBA00022528"/>
    </source>
</evidence>
<evidence type="ECO:0000313" key="3">
    <source>
        <dbReference type="EMBL" id="KAH7431040.1"/>
    </source>
</evidence>
<evidence type="ECO:0000313" key="4">
    <source>
        <dbReference type="Proteomes" id="UP000825935"/>
    </source>
</evidence>
<reference evidence="3" key="1">
    <citation type="submission" date="2021-08" db="EMBL/GenBank/DDBJ databases">
        <title>WGS assembly of Ceratopteris richardii.</title>
        <authorList>
            <person name="Marchant D.B."/>
            <person name="Chen G."/>
            <person name="Jenkins J."/>
            <person name="Shu S."/>
            <person name="Leebens-Mack J."/>
            <person name="Grimwood J."/>
            <person name="Schmutz J."/>
            <person name="Soltis P."/>
            <person name="Soltis D."/>
            <person name="Chen Z.-H."/>
        </authorList>
    </citation>
    <scope>NUCLEOTIDE SEQUENCE</scope>
    <source>
        <strain evidence="3">Whitten #5841</strain>
        <tissue evidence="3">Leaf</tissue>
    </source>
</reference>
<dbReference type="SUPFAM" id="SSF52540">
    <property type="entry name" value="P-loop containing nucleoside triphosphate hydrolases"/>
    <property type="match status" value="2"/>
</dbReference>
<dbReference type="InterPro" id="IPR003593">
    <property type="entry name" value="AAA+_ATPase"/>
</dbReference>
<feature type="domain" description="AAA+ ATPase" evidence="2">
    <location>
        <begin position="326"/>
        <end position="469"/>
    </location>
</feature>
<sequence>MKSGIPWKDGAYVEKINQVLEVLELQEKSDHVSLVGIYGSNKSEFANILVKKLGQEFGRVCHLSNVMEKACQQDGVSNIIKKLCSDLMQSDDVRICQQLLKNERCLVVLDDLGNDIEEMRNLLEEVKVILRNGSLLVLANQFQHMLLDLNVGFIVTLEHERAILNICYAEGDRINKGFLIHLRETFHMLGLDVRLLHKDEVMSDRTRLENAKVILCIISRTFSNGDLKSMFSDGDISSKIVHISYGSYPSTDESIPKPLFKMEVDFESNELDKGEFRKMVYTVVQTLKRHKEIMEPAEVDFPVGLAERSCDIEIDIQDCMRMSGKSLRCFGLVGMGGAGKTTLAMSIYNKIHSKFEGSFFSVNTRAEVQDKGSLGLVAVQKKIVMNLLKKEDVKINDVAHGKAVLADKLSNVNALVILDDVDDNRHLDALYKPLQSSLGPKSLVIITTRDRKILESAKPTKIFDIEGLDKEMSKWLFYWHAFMRPKPPVELEEVSERVIEACNGLPLALKVVGSHLYNVSDKSYWEESFTYLQKHKTEIFDVLRISFDRLDSEEKEAFLDICCFLIDENEDLACAVLNACYGMGRTYLHELQNKCLLTTYVDKRKKDVIRRIRVHDQLRHMGRRIIREERRDRAWDEETANDILQDERAPASLRGLSVWSHIPLPVEASHSGSLPQLSHGVTCLPRLRILVVKDNMSKSASTEQRRFCPHYIFNNVRCAELRWLRWEGDPFQELPRGLRSTKLGSCGATSKPYKRTAHGKATEIAALGYERLQRVDGIGHDEPQIPPIGIRASCHFI</sequence>
<dbReference type="PRINTS" id="PR00364">
    <property type="entry name" value="DISEASERSIST"/>
</dbReference>
<dbReference type="GO" id="GO:0006952">
    <property type="term" value="P:defense response"/>
    <property type="evidence" value="ECO:0007669"/>
    <property type="project" value="InterPro"/>
</dbReference>
<accession>A0A8T2U947</accession>
<comment type="caution">
    <text evidence="3">The sequence shown here is derived from an EMBL/GenBank/DDBJ whole genome shotgun (WGS) entry which is preliminary data.</text>
</comment>